<protein>
    <submittedName>
        <fullName evidence="1">Uncharacterized protein</fullName>
    </submittedName>
</protein>
<proteinExistence type="predicted"/>
<dbReference type="AlphaFoldDB" id="A0AAV2RMH1"/>
<gene>
    <name evidence="1" type="ORF">MNOR_LOCUS25968</name>
</gene>
<comment type="caution">
    <text evidence="1">The sequence shown here is derived from an EMBL/GenBank/DDBJ whole genome shotgun (WGS) entry which is preliminary data.</text>
</comment>
<evidence type="ECO:0000313" key="1">
    <source>
        <dbReference type="EMBL" id="CAL4128082.1"/>
    </source>
</evidence>
<feature type="non-terminal residue" evidence="1">
    <location>
        <position position="103"/>
    </location>
</feature>
<reference evidence="1 2" key="1">
    <citation type="submission" date="2024-05" db="EMBL/GenBank/DDBJ databases">
        <authorList>
            <person name="Wallberg A."/>
        </authorList>
    </citation>
    <scope>NUCLEOTIDE SEQUENCE [LARGE SCALE GENOMIC DNA]</scope>
</reference>
<evidence type="ECO:0000313" key="2">
    <source>
        <dbReference type="Proteomes" id="UP001497623"/>
    </source>
</evidence>
<sequence>MNLAYAVAQNAIAMVTNATSASTMAVATHFATATAVVAFVVTATAATVGILELVGLGNVVVECLSQEHLWEGSLVQQRTVEVLGIRGTQQYLGCLVGNPGRWA</sequence>
<dbReference type="Proteomes" id="UP001497623">
    <property type="component" value="Unassembled WGS sequence"/>
</dbReference>
<dbReference type="EMBL" id="CAXKWB010025389">
    <property type="protein sequence ID" value="CAL4128082.1"/>
    <property type="molecule type" value="Genomic_DNA"/>
</dbReference>
<accession>A0AAV2RMH1</accession>
<organism evidence="1 2">
    <name type="scientific">Meganyctiphanes norvegica</name>
    <name type="common">Northern krill</name>
    <name type="synonym">Thysanopoda norvegica</name>
    <dbReference type="NCBI Taxonomy" id="48144"/>
    <lineage>
        <taxon>Eukaryota</taxon>
        <taxon>Metazoa</taxon>
        <taxon>Ecdysozoa</taxon>
        <taxon>Arthropoda</taxon>
        <taxon>Crustacea</taxon>
        <taxon>Multicrustacea</taxon>
        <taxon>Malacostraca</taxon>
        <taxon>Eumalacostraca</taxon>
        <taxon>Eucarida</taxon>
        <taxon>Euphausiacea</taxon>
        <taxon>Euphausiidae</taxon>
        <taxon>Meganyctiphanes</taxon>
    </lineage>
</organism>
<name>A0AAV2RMH1_MEGNR</name>
<keyword evidence="2" id="KW-1185">Reference proteome</keyword>